<evidence type="ECO:0000313" key="6">
    <source>
        <dbReference type="Proteomes" id="UP000076580"/>
    </source>
</evidence>
<feature type="region of interest" description="Disordered" evidence="3">
    <location>
        <begin position="405"/>
        <end position="445"/>
    </location>
</feature>
<protein>
    <recommendedName>
        <fullName evidence="2">COP9 signalosome complex subunit 6</fullName>
    </recommendedName>
</protein>
<dbReference type="CDD" id="cd08063">
    <property type="entry name" value="MPN_CSN6"/>
    <property type="match status" value="1"/>
</dbReference>
<evidence type="ECO:0000313" key="5">
    <source>
        <dbReference type="EMBL" id="KYK59541.1"/>
    </source>
</evidence>
<dbReference type="InterPro" id="IPR033859">
    <property type="entry name" value="MPN_CSN6"/>
</dbReference>
<dbReference type="GeneID" id="63713314"/>
<dbReference type="EMBL" id="LAYC01000001">
    <property type="protein sequence ID" value="KYK59541.1"/>
    <property type="molecule type" value="Genomic_DNA"/>
</dbReference>
<reference evidence="5 6" key="1">
    <citation type="journal article" date="2016" name="Sci. Rep.">
        <title>Insights into Adaptations to a Near-Obligate Nematode Endoparasitic Lifestyle from the Finished Genome of Drechmeria coniospora.</title>
        <authorList>
            <person name="Zhang L."/>
            <person name="Zhou Z."/>
            <person name="Guo Q."/>
            <person name="Fokkens L."/>
            <person name="Miskei M."/>
            <person name="Pocsi I."/>
            <person name="Zhang W."/>
            <person name="Chen M."/>
            <person name="Wang L."/>
            <person name="Sun Y."/>
            <person name="Donzelli B.G."/>
            <person name="Gibson D.M."/>
            <person name="Nelson D.R."/>
            <person name="Luo J.G."/>
            <person name="Rep M."/>
            <person name="Liu H."/>
            <person name="Yang S."/>
            <person name="Wang J."/>
            <person name="Krasnoff S.B."/>
            <person name="Xu Y."/>
            <person name="Molnar I."/>
            <person name="Lin M."/>
        </authorList>
    </citation>
    <scope>NUCLEOTIDE SEQUENCE [LARGE SCALE GENOMIC DNA]</scope>
    <source>
        <strain evidence="5 6">ARSEF 6962</strain>
    </source>
</reference>
<feature type="compositionally biased region" description="Polar residues" evidence="3">
    <location>
        <begin position="413"/>
        <end position="429"/>
    </location>
</feature>
<dbReference type="GO" id="GO:0000338">
    <property type="term" value="P:protein deneddylation"/>
    <property type="evidence" value="ECO:0007669"/>
    <property type="project" value="InterPro"/>
</dbReference>
<dbReference type="Proteomes" id="UP000076580">
    <property type="component" value="Chromosome 01"/>
</dbReference>
<name>A0A151GR61_DRECN</name>
<evidence type="ECO:0000256" key="2">
    <source>
        <dbReference type="RuleBase" id="RU367006"/>
    </source>
</evidence>
<keyword evidence="2" id="KW-0963">Cytoplasm</keyword>
<dbReference type="OrthoDB" id="1378at2759"/>
<comment type="subcellular location">
    <subcellularLocation>
        <location evidence="2">Cytoplasm</location>
    </subcellularLocation>
    <subcellularLocation>
        <location evidence="2">Nucleus</location>
    </subcellularLocation>
</comment>
<keyword evidence="2" id="KW-0736">Signalosome</keyword>
<keyword evidence="2" id="KW-0539">Nucleus</keyword>
<feature type="domain" description="MPN" evidence="4">
    <location>
        <begin position="20"/>
        <end position="165"/>
    </location>
</feature>
<dbReference type="InterPro" id="IPR037518">
    <property type="entry name" value="MPN"/>
</dbReference>
<evidence type="ECO:0000256" key="3">
    <source>
        <dbReference type="SAM" id="MobiDB-lite"/>
    </source>
</evidence>
<comment type="function">
    <text evidence="2">Component of the COP9 signalosome complex (CSN), a complex involved in various cellular and developmental processes.</text>
</comment>
<dbReference type="STRING" id="98403.A0A151GR61"/>
<evidence type="ECO:0000259" key="4">
    <source>
        <dbReference type="PROSITE" id="PS50249"/>
    </source>
</evidence>
<dbReference type="PROSITE" id="PS50249">
    <property type="entry name" value="MPN"/>
    <property type="match status" value="1"/>
</dbReference>
<dbReference type="InterPro" id="IPR000555">
    <property type="entry name" value="JAMM/MPN+_dom"/>
</dbReference>
<dbReference type="PANTHER" id="PTHR10540">
    <property type="entry name" value="EUKARYOTIC TRANSLATION INITIATION FACTOR 3 SUBUNIT F-RELATED"/>
    <property type="match status" value="1"/>
</dbReference>
<feature type="compositionally biased region" description="Basic and acidic residues" evidence="3">
    <location>
        <begin position="241"/>
        <end position="261"/>
    </location>
</feature>
<dbReference type="PANTHER" id="PTHR10540:SF8">
    <property type="entry name" value="COP9 SIGNALOSOME COMPLEX SUBUNIT 6"/>
    <property type="match status" value="1"/>
</dbReference>
<dbReference type="InParanoid" id="A0A151GR61"/>
<accession>A0A151GR61</accession>
<dbReference type="Pfam" id="PF01398">
    <property type="entry name" value="JAB"/>
    <property type="match status" value="1"/>
</dbReference>
<comment type="similarity">
    <text evidence="1 2">Belongs to the peptidase M67A family. CSN6 subfamily.</text>
</comment>
<dbReference type="GO" id="GO:0008180">
    <property type="term" value="C:COP9 signalosome"/>
    <property type="evidence" value="ECO:0007669"/>
    <property type="project" value="UniProtKB-UniRule"/>
</dbReference>
<keyword evidence="6" id="KW-1185">Reference proteome</keyword>
<dbReference type="GO" id="GO:0008237">
    <property type="term" value="F:metallopeptidase activity"/>
    <property type="evidence" value="ECO:0007669"/>
    <property type="project" value="InterPro"/>
</dbReference>
<dbReference type="RefSeq" id="XP_040658893.1">
    <property type="nucleotide sequence ID" value="XM_040798010.1"/>
</dbReference>
<organism evidence="5 6">
    <name type="scientific">Drechmeria coniospora</name>
    <name type="common">Nematophagous fungus</name>
    <name type="synonym">Meria coniospora</name>
    <dbReference type="NCBI Taxonomy" id="98403"/>
    <lineage>
        <taxon>Eukaryota</taxon>
        <taxon>Fungi</taxon>
        <taxon>Dikarya</taxon>
        <taxon>Ascomycota</taxon>
        <taxon>Pezizomycotina</taxon>
        <taxon>Sordariomycetes</taxon>
        <taxon>Hypocreomycetidae</taxon>
        <taxon>Hypocreales</taxon>
        <taxon>Ophiocordycipitaceae</taxon>
        <taxon>Drechmeria</taxon>
    </lineage>
</organism>
<gene>
    <name evidence="5" type="ORF">DCS_00671</name>
</gene>
<proteinExistence type="inferred from homology"/>
<sequence length="461" mass="51056">MEAATANPLISSKMNSQMRVILHPLVLLTISDYITRHTLRGQSGPIVGALLGRQRGCDITVENAFECHMRSAPAVDGGYLLDDDRFRSRLKQMAAVHAERQLDFVGWYTLVPCSGPTSTILPIHNQILRGWNESAILLAFHPEEAALRSVGGKLPLTVYESRYEVDGVHNDQDGEDRTMDYGEPATLKLQFCKVPHSVESDETEMISMNYVASAQGRASTTATRKGRPARSVEMNSKGKRRLVEGRADGAKTEKGPAEDSARLTREEEYMIESLVTKANSIRMLHSRIRLLLAYLERLPDALTTGEQDDPESMDTDSITPSLPILRRIQALVGSLGLVIPSNQEAYDQGMDRKANDVRLMGLLNDVMQEVRQARSVGKKVGIIESAKAGRRRASAGHFMRSMHSKNSMHSMNPAHSVNPKHSMNSTNPKSPKHTMHSPRPLNSMNSMQTLYALDGLGGMRF</sequence>
<evidence type="ECO:0000256" key="1">
    <source>
        <dbReference type="ARBA" id="ARBA00010893"/>
    </source>
</evidence>
<comment type="caution">
    <text evidence="5">The sequence shown here is derived from an EMBL/GenBank/DDBJ whole genome shotgun (WGS) entry which is preliminary data.</text>
</comment>
<dbReference type="GO" id="GO:0005737">
    <property type="term" value="C:cytoplasm"/>
    <property type="evidence" value="ECO:0007669"/>
    <property type="project" value="UniProtKB-SubCell"/>
</dbReference>
<dbReference type="AlphaFoldDB" id="A0A151GR61"/>
<feature type="region of interest" description="Disordered" evidence="3">
    <location>
        <begin position="217"/>
        <end position="261"/>
    </location>
</feature>
<dbReference type="Gene3D" id="3.40.140.10">
    <property type="entry name" value="Cytidine Deaminase, domain 2"/>
    <property type="match status" value="1"/>
</dbReference>